<feature type="region of interest" description="Disordered" evidence="1">
    <location>
        <begin position="722"/>
        <end position="808"/>
    </location>
</feature>
<protein>
    <submittedName>
        <fullName evidence="2">Uncharacterized protein</fullName>
    </submittedName>
</protein>
<feature type="region of interest" description="Disordered" evidence="1">
    <location>
        <begin position="1"/>
        <end position="268"/>
    </location>
</feature>
<dbReference type="Proteomes" id="UP000703661">
    <property type="component" value="Unassembled WGS sequence"/>
</dbReference>
<proteinExistence type="predicted"/>
<feature type="compositionally biased region" description="Low complexity" evidence="1">
    <location>
        <begin position="106"/>
        <end position="117"/>
    </location>
</feature>
<reference evidence="2" key="1">
    <citation type="journal article" date="2020" name="Fungal Divers.">
        <title>Resolving the Mortierellaceae phylogeny through synthesis of multi-gene phylogenetics and phylogenomics.</title>
        <authorList>
            <person name="Vandepol N."/>
            <person name="Liber J."/>
            <person name="Desiro A."/>
            <person name="Na H."/>
            <person name="Kennedy M."/>
            <person name="Barry K."/>
            <person name="Grigoriev I.V."/>
            <person name="Miller A.N."/>
            <person name="O'Donnell K."/>
            <person name="Stajich J.E."/>
            <person name="Bonito G."/>
        </authorList>
    </citation>
    <scope>NUCLEOTIDE SEQUENCE</scope>
    <source>
        <strain evidence="2">NRRL 2769</strain>
    </source>
</reference>
<feature type="compositionally biased region" description="Basic residues" evidence="1">
    <location>
        <begin position="40"/>
        <end position="50"/>
    </location>
</feature>
<feature type="compositionally biased region" description="Low complexity" evidence="1">
    <location>
        <begin position="196"/>
        <end position="220"/>
    </location>
</feature>
<gene>
    <name evidence="2" type="ORF">BGZ80_002042</name>
</gene>
<accession>A0A9P6MQR2</accession>
<feature type="compositionally biased region" description="Polar residues" evidence="1">
    <location>
        <begin position="775"/>
        <end position="785"/>
    </location>
</feature>
<feature type="compositionally biased region" description="Pro residues" evidence="1">
    <location>
        <begin position="73"/>
        <end position="90"/>
    </location>
</feature>
<organism evidence="2 3">
    <name type="scientific">Entomortierella chlamydospora</name>
    <dbReference type="NCBI Taxonomy" id="101097"/>
    <lineage>
        <taxon>Eukaryota</taxon>
        <taxon>Fungi</taxon>
        <taxon>Fungi incertae sedis</taxon>
        <taxon>Mucoromycota</taxon>
        <taxon>Mortierellomycotina</taxon>
        <taxon>Mortierellomycetes</taxon>
        <taxon>Mortierellales</taxon>
        <taxon>Mortierellaceae</taxon>
        <taxon>Entomortierella</taxon>
    </lineage>
</organism>
<dbReference type="EMBL" id="JAAAID010001494">
    <property type="protein sequence ID" value="KAG0009800.1"/>
    <property type="molecule type" value="Genomic_DNA"/>
</dbReference>
<feature type="compositionally biased region" description="Low complexity" evidence="1">
    <location>
        <begin position="176"/>
        <end position="185"/>
    </location>
</feature>
<feature type="compositionally biased region" description="Polar residues" evidence="1">
    <location>
        <begin position="1"/>
        <end position="20"/>
    </location>
</feature>
<evidence type="ECO:0000313" key="2">
    <source>
        <dbReference type="EMBL" id="KAG0009800.1"/>
    </source>
</evidence>
<feature type="compositionally biased region" description="Polar residues" evidence="1">
    <location>
        <begin position="330"/>
        <end position="343"/>
    </location>
</feature>
<evidence type="ECO:0000313" key="3">
    <source>
        <dbReference type="Proteomes" id="UP000703661"/>
    </source>
</evidence>
<name>A0A9P6MQR2_9FUNG</name>
<sequence>MSTQAPSNTTPGNTTLTPQVKQEDTEPEFPTDFTTLMKSMAKRLRERKPKNQPGHGAKTKFAAKPVAKVSGNPKPPTPPTPPKLSTPPSPVKSGHFQYVHIANKGNSWNNNTSSLTSQRMLSLSGPSSARSPESIAAHQPTEFTQSWTNQQQQQQQQQHHEIYQMPDQRRSPFIATPQQPQTGPPRGSHSLPPRPSQAAVPSQAVAPSQASQASQAVVPAGLTKKARRKLRMKQTENAAAARSAAPPNHPVTVNSILSTSNSTRPLTTSLSDMQSDLLLSTAAQLPSNRPKTPRPILTRVTRSSKLMSSLAAQPADSHSSAPMSPPVAQPATNSTNNISPAIVSRGTTNDLDLELRPAMVKDTPIVLGNKISRKAAGECILRAIVYTLSRNYAFISKDLFVQLYCSNFGCPGLDDKPMISAGFLDHKMVTPIIQAQTVDHVKFYRLVPAYFERFGMQQTPPPTKNQTPLFADHNKSTLPPTQDLTPKALRALIEDFDTRFINIASNYPELCPSRLCGPARMQEFSQFIPIWYPELYPSAAVPPDLISPTKLKSMTDDELNKLQPGTLPPELFGSLLQTARGIGMAAKRARVTLLKHSAKVLQPLETKRLAARQQLLQGHNNTGNSPLTSKNFPGHNIPAPVSQQAEHVKVKNKEFVPSSGLTTAMENMSMDTDAQLPSFRSSTKAQELSPMLDVDVAPYTSDQFSVGSQQARIHSRVLSETMDISGETLTQGQDRTPKSVTQEHVKPSQGSRLRAMLKQERFKPYPSLNEADGSSALSKNGSNQKKVLPTHSKTSSGGGSSGSAENSNHRKEIDSLGYIPPSSDGIFTLPRPILPLLDMRARAMNGMPPMAPFDPSVSVVGVEESNLMMSGTLLRPTRDQILKERREALDQIIEYVWKLPMGAA</sequence>
<feature type="compositionally biased region" description="Polar residues" evidence="1">
    <location>
        <begin position="118"/>
        <end position="131"/>
    </location>
</feature>
<evidence type="ECO:0000256" key="1">
    <source>
        <dbReference type="SAM" id="MobiDB-lite"/>
    </source>
</evidence>
<feature type="compositionally biased region" description="Basic and acidic residues" evidence="1">
    <location>
        <begin position="735"/>
        <end position="746"/>
    </location>
</feature>
<keyword evidence="3" id="KW-1185">Reference proteome</keyword>
<feature type="compositionally biased region" description="Polar residues" evidence="1">
    <location>
        <begin position="251"/>
        <end position="265"/>
    </location>
</feature>
<feature type="compositionally biased region" description="Polar residues" evidence="1">
    <location>
        <begin position="307"/>
        <end position="322"/>
    </location>
</feature>
<feature type="compositionally biased region" description="Basic and acidic residues" evidence="1">
    <location>
        <begin position="158"/>
        <end position="170"/>
    </location>
</feature>
<dbReference type="AlphaFoldDB" id="A0A9P6MQR2"/>
<comment type="caution">
    <text evidence="2">The sequence shown here is derived from an EMBL/GenBank/DDBJ whole genome shotgun (WGS) entry which is preliminary data.</text>
</comment>
<feature type="region of interest" description="Disordered" evidence="1">
    <location>
        <begin position="307"/>
        <end position="343"/>
    </location>
</feature>